<dbReference type="Pfam" id="PF12686">
    <property type="entry name" value="DUF3800"/>
    <property type="match status" value="1"/>
</dbReference>
<evidence type="ECO:0008006" key="2">
    <source>
        <dbReference type="Google" id="ProtNLM"/>
    </source>
</evidence>
<dbReference type="AlphaFoldDB" id="X1VWS2"/>
<accession>X1VWS2</accession>
<protein>
    <recommendedName>
        <fullName evidence="2">DUF3800 domain-containing protein</fullName>
    </recommendedName>
</protein>
<evidence type="ECO:0000313" key="1">
    <source>
        <dbReference type="EMBL" id="GAJ15745.1"/>
    </source>
</evidence>
<reference evidence="1" key="1">
    <citation type="journal article" date="2014" name="Front. Microbiol.">
        <title>High frequency of phylogenetically diverse reductive dehalogenase-homologous genes in deep subseafloor sedimentary metagenomes.</title>
        <authorList>
            <person name="Kawai M."/>
            <person name="Futagami T."/>
            <person name="Toyoda A."/>
            <person name="Takaki Y."/>
            <person name="Nishi S."/>
            <person name="Hori S."/>
            <person name="Arai W."/>
            <person name="Tsubouchi T."/>
            <person name="Morono Y."/>
            <person name="Uchiyama I."/>
            <person name="Ito T."/>
            <person name="Fujiyama A."/>
            <person name="Inagaki F."/>
            <person name="Takami H."/>
        </authorList>
    </citation>
    <scope>NUCLEOTIDE SEQUENCE</scope>
    <source>
        <strain evidence="1">Expedition CK06-06</strain>
    </source>
</reference>
<organism evidence="1">
    <name type="scientific">marine sediment metagenome</name>
    <dbReference type="NCBI Taxonomy" id="412755"/>
    <lineage>
        <taxon>unclassified sequences</taxon>
        <taxon>metagenomes</taxon>
        <taxon>ecological metagenomes</taxon>
    </lineage>
</organism>
<gene>
    <name evidence="1" type="ORF">S12H4_42747</name>
</gene>
<name>X1VWS2_9ZZZZ</name>
<dbReference type="InterPro" id="IPR024524">
    <property type="entry name" value="DUF3800"/>
</dbReference>
<comment type="caution">
    <text evidence="1">The sequence shown here is derived from an EMBL/GenBank/DDBJ whole genome shotgun (WGS) entry which is preliminary data.</text>
</comment>
<sequence length="107" mass="12456">MNKLLVFLDESGDPSVDKINIEYPIFGLAGVVIKPDDYPAIVKRFNKLKFKYFPHEGIILHSREISSREDDFVFLNNDRKRRDFLDDISNVISKSDYKIVASVMFKI</sequence>
<dbReference type="EMBL" id="BARW01026185">
    <property type="protein sequence ID" value="GAJ15745.1"/>
    <property type="molecule type" value="Genomic_DNA"/>
</dbReference>
<proteinExistence type="predicted"/>